<gene>
    <name evidence="1" type="ORF">PR002_g1587</name>
    <name evidence="2" type="ORF">PR003_g12172</name>
</gene>
<dbReference type="EMBL" id="QXFT01000724">
    <property type="protein sequence ID" value="KAE9337103.1"/>
    <property type="molecule type" value="Genomic_DNA"/>
</dbReference>
<dbReference type="Proteomes" id="UP000435112">
    <property type="component" value="Unassembled WGS sequence"/>
</dbReference>
<organism evidence="2 3">
    <name type="scientific">Phytophthora rubi</name>
    <dbReference type="NCBI Taxonomy" id="129364"/>
    <lineage>
        <taxon>Eukaryota</taxon>
        <taxon>Sar</taxon>
        <taxon>Stramenopiles</taxon>
        <taxon>Oomycota</taxon>
        <taxon>Peronosporomycetes</taxon>
        <taxon>Peronosporales</taxon>
        <taxon>Peronosporaceae</taxon>
        <taxon>Phytophthora</taxon>
    </lineage>
</organism>
<reference evidence="2 3" key="1">
    <citation type="submission" date="2018-08" db="EMBL/GenBank/DDBJ databases">
        <title>Genomic investigation of the strawberry pathogen Phytophthora fragariae indicates pathogenicity is determined by transcriptional variation in three key races.</title>
        <authorList>
            <person name="Adams T.M."/>
            <person name="Armitage A.D."/>
            <person name="Sobczyk M.K."/>
            <person name="Bates H.J."/>
            <person name="Dunwell J.M."/>
            <person name="Nellist C.F."/>
            <person name="Harrison R.J."/>
        </authorList>
    </citation>
    <scope>NUCLEOTIDE SEQUENCE [LARGE SCALE GENOMIC DNA]</scope>
    <source>
        <strain evidence="1 4">SCRP324</strain>
        <strain evidence="2 3">SCRP333</strain>
    </source>
</reference>
<protein>
    <submittedName>
        <fullName evidence="2">Uncharacterized protein</fullName>
    </submittedName>
</protein>
<sequence>MSTETSIRQKRLARVIAARRRNTTANQRGDKTRGSRRGAAADEVLVVDLLQVDELLYYRVVVAARLSLLEEQ</sequence>
<evidence type="ECO:0000313" key="4">
    <source>
        <dbReference type="Proteomes" id="UP000435112"/>
    </source>
</evidence>
<dbReference type="AlphaFoldDB" id="A0A6A4F5X6"/>
<proteinExistence type="predicted"/>
<keyword evidence="3" id="KW-1185">Reference proteome</keyword>
<evidence type="ECO:0000313" key="3">
    <source>
        <dbReference type="Proteomes" id="UP000434957"/>
    </source>
</evidence>
<name>A0A6A4F5X6_9STRA</name>
<dbReference type="Proteomes" id="UP000434957">
    <property type="component" value="Unassembled WGS sequence"/>
</dbReference>
<evidence type="ECO:0000313" key="2">
    <source>
        <dbReference type="EMBL" id="KAE9337103.1"/>
    </source>
</evidence>
<dbReference type="EMBL" id="QXFU01000047">
    <property type="protein sequence ID" value="KAE9046560.1"/>
    <property type="molecule type" value="Genomic_DNA"/>
</dbReference>
<comment type="caution">
    <text evidence="2">The sequence shown here is derived from an EMBL/GenBank/DDBJ whole genome shotgun (WGS) entry which is preliminary data.</text>
</comment>
<accession>A0A6A4F5X6</accession>
<evidence type="ECO:0000313" key="1">
    <source>
        <dbReference type="EMBL" id="KAE9046560.1"/>
    </source>
</evidence>